<sequence>MHRVLIENSGHTFDVRPSQTVLEAAIQAGINLPYGCRNGACGACKGKILTGKVVHDDYQGNALSDAELATGMALFCCARPLEDLVIECRQIEAIQGIKPRILPVRIQSKEQLTDDVMVLQLQLPATESFSFMAGQYIEFLLKDGRRRAFSIANAPHESGFIELHIRLIEGGHFTAQVFNELPVKTILRIEAPLGSFYLREQSDKPIIMVAGGTGFAPVKGMIEHMIFNQSQRPVMLYRGVRHVNDLYMDALCQRWTQFMPNIQYIPVISNGSDQDGWQGRRGLVHQAVLDDYADLSGFEVYACGAPGMVDTAKETFTKQGLPDEAFYSDAFTFAPQ</sequence>
<dbReference type="Gene3D" id="2.40.30.10">
    <property type="entry name" value="Translation factors"/>
    <property type="match status" value="1"/>
</dbReference>
<keyword evidence="2" id="KW-0411">Iron-sulfur</keyword>
<comment type="caution">
    <text evidence="6">The sequence shown here is derived from an EMBL/GenBank/DDBJ whole genome shotgun (WGS) entry which is preliminary data.</text>
</comment>
<dbReference type="InterPro" id="IPR036010">
    <property type="entry name" value="2Fe-2S_ferredoxin-like_sf"/>
</dbReference>
<dbReference type="PROSITE" id="PS51384">
    <property type="entry name" value="FAD_FR"/>
    <property type="match status" value="1"/>
</dbReference>
<dbReference type="InterPro" id="IPR050415">
    <property type="entry name" value="MRET"/>
</dbReference>
<dbReference type="RefSeq" id="WP_306389628.1">
    <property type="nucleotide sequence ID" value="NZ_JAVCAP010000016.1"/>
</dbReference>
<dbReference type="InterPro" id="IPR008333">
    <property type="entry name" value="Cbr1-like_FAD-bd_dom"/>
</dbReference>
<evidence type="ECO:0000313" key="6">
    <source>
        <dbReference type="EMBL" id="MDP8567907.1"/>
    </source>
</evidence>
<dbReference type="Gene3D" id="3.40.50.80">
    <property type="entry name" value="Nucleotide-binding domain of ferredoxin-NADP reductase (FNR) module"/>
    <property type="match status" value="1"/>
</dbReference>
<dbReference type="SUPFAM" id="SSF54292">
    <property type="entry name" value="2Fe-2S ferredoxin-like"/>
    <property type="match status" value="1"/>
</dbReference>
<organism evidence="6 7">
    <name type="scientific">Methylophilus aquaticus</name>
    <dbReference type="NCBI Taxonomy" id="1971610"/>
    <lineage>
        <taxon>Bacteria</taxon>
        <taxon>Pseudomonadati</taxon>
        <taxon>Pseudomonadota</taxon>
        <taxon>Betaproteobacteria</taxon>
        <taxon>Nitrosomonadales</taxon>
        <taxon>Methylophilaceae</taxon>
        <taxon>Methylophilus</taxon>
    </lineage>
</organism>
<dbReference type="Proteomes" id="UP001225906">
    <property type="component" value="Unassembled WGS sequence"/>
</dbReference>
<dbReference type="CDD" id="cd06189">
    <property type="entry name" value="flavin_oxioreductase"/>
    <property type="match status" value="1"/>
</dbReference>
<dbReference type="PANTHER" id="PTHR47354">
    <property type="entry name" value="NADH OXIDOREDUCTASE HCR"/>
    <property type="match status" value="1"/>
</dbReference>
<feature type="domain" description="FAD-binding FR-type" evidence="5">
    <location>
        <begin position="99"/>
        <end position="199"/>
    </location>
</feature>
<reference evidence="7" key="1">
    <citation type="journal article" date="2019" name="Int. J. Syst. Evol. Microbiol.">
        <title>The Global Catalogue of Microorganisms (GCM) 10K type strain sequencing project: providing services to taxonomists for standard genome sequencing and annotation.</title>
        <authorList>
            <consortium name="The Broad Institute Genomics Platform"/>
            <consortium name="The Broad Institute Genome Sequencing Center for Infectious Disease"/>
            <person name="Wu L."/>
            <person name="Ma J."/>
        </authorList>
    </citation>
    <scope>NUCLEOTIDE SEQUENCE [LARGE SCALE GENOMIC DNA]</scope>
    <source>
        <strain evidence="7">VKM B-3159</strain>
    </source>
</reference>
<evidence type="ECO:0000259" key="4">
    <source>
        <dbReference type="PROSITE" id="PS51085"/>
    </source>
</evidence>
<evidence type="ECO:0000313" key="7">
    <source>
        <dbReference type="Proteomes" id="UP001225906"/>
    </source>
</evidence>
<dbReference type="EMBL" id="JAVCAP010000016">
    <property type="protein sequence ID" value="MDP8567907.1"/>
    <property type="molecule type" value="Genomic_DNA"/>
</dbReference>
<keyword evidence="2" id="KW-0408">Iron</keyword>
<dbReference type="Pfam" id="PF00970">
    <property type="entry name" value="FAD_binding_6"/>
    <property type="match status" value="1"/>
</dbReference>
<comment type="cofactor">
    <cofactor evidence="3">
        <name>[2Fe-2S] cluster</name>
        <dbReference type="ChEBI" id="CHEBI:190135"/>
    </cofactor>
</comment>
<protein>
    <submittedName>
        <fullName evidence="6">CDP-6-deoxy-delta-3,4-glucoseen reductase</fullName>
    </submittedName>
</protein>
<dbReference type="Pfam" id="PF00175">
    <property type="entry name" value="NAD_binding_1"/>
    <property type="match status" value="1"/>
</dbReference>
<evidence type="ECO:0000256" key="2">
    <source>
        <dbReference type="ARBA" id="ARBA00022714"/>
    </source>
</evidence>
<dbReference type="PRINTS" id="PR00371">
    <property type="entry name" value="FPNCR"/>
</dbReference>
<evidence type="ECO:0000256" key="3">
    <source>
        <dbReference type="ARBA" id="ARBA00034078"/>
    </source>
</evidence>
<evidence type="ECO:0000259" key="5">
    <source>
        <dbReference type="PROSITE" id="PS51384"/>
    </source>
</evidence>
<dbReference type="InterPro" id="IPR001041">
    <property type="entry name" value="2Fe-2S_ferredoxin-type"/>
</dbReference>
<dbReference type="InterPro" id="IPR039261">
    <property type="entry name" value="FNR_nucleotide-bd"/>
</dbReference>
<dbReference type="Gene3D" id="3.10.20.30">
    <property type="match status" value="1"/>
</dbReference>
<name>A0ABT9JTM6_9PROT</name>
<keyword evidence="2" id="KW-0479">Metal-binding</keyword>
<accession>A0ABT9JTM6</accession>
<dbReference type="PRINTS" id="PR00410">
    <property type="entry name" value="PHEHYDRXLASE"/>
</dbReference>
<dbReference type="InterPro" id="IPR001709">
    <property type="entry name" value="Flavoprot_Pyr_Nucl_cyt_Rdtase"/>
</dbReference>
<dbReference type="InterPro" id="IPR017938">
    <property type="entry name" value="Riboflavin_synthase-like_b-brl"/>
</dbReference>
<evidence type="ECO:0000256" key="1">
    <source>
        <dbReference type="ARBA" id="ARBA00001974"/>
    </source>
</evidence>
<dbReference type="PANTHER" id="PTHR47354:SF5">
    <property type="entry name" value="PROTEIN RFBI"/>
    <property type="match status" value="1"/>
</dbReference>
<dbReference type="CDD" id="cd00207">
    <property type="entry name" value="fer2"/>
    <property type="match status" value="1"/>
</dbReference>
<dbReference type="InterPro" id="IPR017927">
    <property type="entry name" value="FAD-bd_FR_type"/>
</dbReference>
<dbReference type="SUPFAM" id="SSF52343">
    <property type="entry name" value="Ferredoxin reductase-like, C-terminal NADP-linked domain"/>
    <property type="match status" value="1"/>
</dbReference>
<feature type="domain" description="2Fe-2S ferredoxin-type" evidence="4">
    <location>
        <begin position="2"/>
        <end position="92"/>
    </location>
</feature>
<keyword evidence="7" id="KW-1185">Reference proteome</keyword>
<dbReference type="PROSITE" id="PS00197">
    <property type="entry name" value="2FE2S_FER_1"/>
    <property type="match status" value="1"/>
</dbReference>
<dbReference type="SUPFAM" id="SSF63380">
    <property type="entry name" value="Riboflavin synthase domain-like"/>
    <property type="match status" value="1"/>
</dbReference>
<keyword evidence="2" id="KW-0001">2Fe-2S</keyword>
<dbReference type="InterPro" id="IPR012675">
    <property type="entry name" value="Beta-grasp_dom_sf"/>
</dbReference>
<dbReference type="Pfam" id="PF00111">
    <property type="entry name" value="Fer2"/>
    <property type="match status" value="1"/>
</dbReference>
<proteinExistence type="predicted"/>
<gene>
    <name evidence="6" type="ORF">Q9291_08605</name>
</gene>
<dbReference type="InterPro" id="IPR006058">
    <property type="entry name" value="2Fe2S_fd_BS"/>
</dbReference>
<dbReference type="InterPro" id="IPR001433">
    <property type="entry name" value="OxRdtase_FAD/NAD-bd"/>
</dbReference>
<comment type="cofactor">
    <cofactor evidence="1">
        <name>FAD</name>
        <dbReference type="ChEBI" id="CHEBI:57692"/>
    </cofactor>
</comment>
<dbReference type="PROSITE" id="PS51085">
    <property type="entry name" value="2FE2S_FER_2"/>
    <property type="match status" value="1"/>
</dbReference>